<dbReference type="SMART" id="SM00225">
    <property type="entry name" value="BTB"/>
    <property type="match status" value="1"/>
</dbReference>
<dbReference type="CDD" id="cd18315">
    <property type="entry name" value="BTB_POZ_BAB-like"/>
    <property type="match status" value="1"/>
</dbReference>
<feature type="transmembrane region" description="Helical" evidence="4">
    <location>
        <begin position="354"/>
        <end position="374"/>
    </location>
</feature>
<dbReference type="VEuPathDB" id="VectorBase:CSON002540"/>
<keyword evidence="4" id="KW-0472">Membrane</keyword>
<feature type="region of interest" description="Disordered" evidence="3">
    <location>
        <begin position="1"/>
        <end position="27"/>
    </location>
</feature>
<accession>A0A336MKN2</accession>
<dbReference type="InterPro" id="IPR051095">
    <property type="entry name" value="Dros_DevTransReg"/>
</dbReference>
<dbReference type="InterPro" id="IPR011333">
    <property type="entry name" value="SKP1/BTB/POZ_sf"/>
</dbReference>
<feature type="compositionally biased region" description="Basic residues" evidence="3">
    <location>
        <begin position="1"/>
        <end position="11"/>
    </location>
</feature>
<dbReference type="PANTHER" id="PTHR23110:SF102">
    <property type="entry name" value="PIPSQUEAK, ISOFORM O"/>
    <property type="match status" value="1"/>
</dbReference>
<dbReference type="Pfam" id="PF00651">
    <property type="entry name" value="BTB"/>
    <property type="match status" value="1"/>
</dbReference>
<evidence type="ECO:0000313" key="6">
    <source>
        <dbReference type="EMBL" id="SSX10799.1"/>
    </source>
</evidence>
<sequence>MRTKHIKRHHLQSSSHSASTSSVSSNKHKINLKPKDLTVHQSQQHHLKSPFSDSIIDLDDELHLNEADYLNDISTDDENIPKNYSNKREEVKKSHINNNNNNLNASYTNYSNNNNNSDHYFDNNNTKIFSDSDYCTNNNTNKKSVKMGSGGQHHQYFSLRWNNYQSNMTSVFHKLLETQSFVDVTLACENHYLKAHKVVLSACSGFFQRLLLDNPCKHPTIIMPSDIAFSDLQFIIDFVYRGEIDVSEAELQIIYFNQRIFDQTLMKHNALECKPIVTLIQKYSYLELETLEALLSQMIFLSYNCVYPLIYIIIQSYHSYLYNSCYILCFGMPCHAMPACFCFALLLPKFMRHGVCMFLVYKTCYIYICVYIYIHKS</sequence>
<comment type="subcellular location">
    <subcellularLocation>
        <location evidence="1">Nucleus</location>
    </subcellularLocation>
</comment>
<keyword evidence="4" id="KW-1133">Transmembrane helix</keyword>
<protein>
    <submittedName>
        <fullName evidence="7">CSON002540 protein</fullName>
    </submittedName>
</protein>
<feature type="domain" description="BTB" evidence="5">
    <location>
        <begin position="182"/>
        <end position="248"/>
    </location>
</feature>
<name>A0A336MKN2_CULSO</name>
<dbReference type="AlphaFoldDB" id="A0A336MKN2"/>
<organism evidence="7">
    <name type="scientific">Culicoides sonorensis</name>
    <name type="common">Biting midge</name>
    <dbReference type="NCBI Taxonomy" id="179676"/>
    <lineage>
        <taxon>Eukaryota</taxon>
        <taxon>Metazoa</taxon>
        <taxon>Ecdysozoa</taxon>
        <taxon>Arthropoda</taxon>
        <taxon>Hexapoda</taxon>
        <taxon>Insecta</taxon>
        <taxon>Pterygota</taxon>
        <taxon>Neoptera</taxon>
        <taxon>Endopterygota</taxon>
        <taxon>Diptera</taxon>
        <taxon>Nematocera</taxon>
        <taxon>Chironomoidea</taxon>
        <taxon>Ceratopogonidae</taxon>
        <taxon>Ceratopogoninae</taxon>
        <taxon>Culicoides</taxon>
        <taxon>Monoculicoides</taxon>
    </lineage>
</organism>
<evidence type="ECO:0000259" key="5">
    <source>
        <dbReference type="PROSITE" id="PS50097"/>
    </source>
</evidence>
<feature type="compositionally biased region" description="Low complexity" evidence="3">
    <location>
        <begin position="13"/>
        <end position="25"/>
    </location>
</feature>
<evidence type="ECO:0000256" key="3">
    <source>
        <dbReference type="SAM" id="MobiDB-lite"/>
    </source>
</evidence>
<dbReference type="GO" id="GO:0005634">
    <property type="term" value="C:nucleus"/>
    <property type="evidence" value="ECO:0007669"/>
    <property type="project" value="UniProtKB-SubCell"/>
</dbReference>
<proteinExistence type="predicted"/>
<dbReference type="SUPFAM" id="SSF54695">
    <property type="entry name" value="POZ domain"/>
    <property type="match status" value="1"/>
</dbReference>
<evidence type="ECO:0000256" key="1">
    <source>
        <dbReference type="ARBA" id="ARBA00004123"/>
    </source>
</evidence>
<dbReference type="EMBL" id="UFQT01001420">
    <property type="protein sequence ID" value="SSX30480.1"/>
    <property type="molecule type" value="Genomic_DNA"/>
</dbReference>
<evidence type="ECO:0000256" key="2">
    <source>
        <dbReference type="ARBA" id="ARBA00023242"/>
    </source>
</evidence>
<dbReference type="PANTHER" id="PTHR23110">
    <property type="entry name" value="BTB DOMAIN TRANSCRIPTION FACTOR"/>
    <property type="match status" value="1"/>
</dbReference>
<reference evidence="6" key="1">
    <citation type="submission" date="2018-04" db="EMBL/GenBank/DDBJ databases">
        <authorList>
            <person name="Go L.Y."/>
            <person name="Mitchell J.A."/>
        </authorList>
    </citation>
    <scope>NUCLEOTIDE SEQUENCE</scope>
    <source>
        <tissue evidence="6">Whole organism</tissue>
    </source>
</reference>
<evidence type="ECO:0000313" key="7">
    <source>
        <dbReference type="EMBL" id="SSX30480.1"/>
    </source>
</evidence>
<evidence type="ECO:0000256" key="4">
    <source>
        <dbReference type="SAM" id="Phobius"/>
    </source>
</evidence>
<dbReference type="EMBL" id="UFQS01001420">
    <property type="protein sequence ID" value="SSX10799.1"/>
    <property type="molecule type" value="Genomic_DNA"/>
</dbReference>
<dbReference type="Gene3D" id="3.30.710.10">
    <property type="entry name" value="Potassium Channel Kv1.1, Chain A"/>
    <property type="match status" value="1"/>
</dbReference>
<keyword evidence="4" id="KW-0812">Transmembrane</keyword>
<keyword evidence="2" id="KW-0539">Nucleus</keyword>
<feature type="transmembrane region" description="Helical" evidence="4">
    <location>
        <begin position="320"/>
        <end position="347"/>
    </location>
</feature>
<dbReference type="PROSITE" id="PS50097">
    <property type="entry name" value="BTB"/>
    <property type="match status" value="1"/>
</dbReference>
<dbReference type="InterPro" id="IPR000210">
    <property type="entry name" value="BTB/POZ_dom"/>
</dbReference>
<gene>
    <name evidence="7" type="primary">CSON002540</name>
</gene>
<dbReference type="GO" id="GO:0006357">
    <property type="term" value="P:regulation of transcription by RNA polymerase II"/>
    <property type="evidence" value="ECO:0007669"/>
    <property type="project" value="TreeGrafter"/>
</dbReference>
<feature type="transmembrane region" description="Helical" evidence="4">
    <location>
        <begin position="293"/>
        <end position="314"/>
    </location>
</feature>
<reference evidence="7" key="2">
    <citation type="submission" date="2018-07" db="EMBL/GenBank/DDBJ databases">
        <authorList>
            <person name="Quirk P.G."/>
            <person name="Krulwich T.A."/>
        </authorList>
    </citation>
    <scope>NUCLEOTIDE SEQUENCE</scope>
</reference>